<proteinExistence type="predicted"/>
<organism evidence="1">
    <name type="scientific">marine sediment metagenome</name>
    <dbReference type="NCBI Taxonomy" id="412755"/>
    <lineage>
        <taxon>unclassified sequences</taxon>
        <taxon>metagenomes</taxon>
        <taxon>ecological metagenomes</taxon>
    </lineage>
</organism>
<dbReference type="EMBL" id="LAZR01044047">
    <property type="protein sequence ID" value="KKL05600.1"/>
    <property type="molecule type" value="Genomic_DNA"/>
</dbReference>
<accession>A0A0F9A819</accession>
<sequence>MKMGYISMLCNCGKEYILLAPVAMLLRGLGAEERKPLERIHRQNYRKWMEEKGIKLKIIDLEENGVDVCCVRCGNTVNILNLLKQTKRKGRHLKGCQGVRWYDV</sequence>
<reference evidence="1" key="1">
    <citation type="journal article" date="2015" name="Nature">
        <title>Complex archaea that bridge the gap between prokaryotes and eukaryotes.</title>
        <authorList>
            <person name="Spang A."/>
            <person name="Saw J.H."/>
            <person name="Jorgensen S.L."/>
            <person name="Zaremba-Niedzwiedzka K."/>
            <person name="Martijn J."/>
            <person name="Lind A.E."/>
            <person name="van Eijk R."/>
            <person name="Schleper C."/>
            <person name="Guy L."/>
            <person name="Ettema T.J."/>
        </authorList>
    </citation>
    <scope>NUCLEOTIDE SEQUENCE</scope>
</reference>
<feature type="non-terminal residue" evidence="1">
    <location>
        <position position="104"/>
    </location>
</feature>
<protein>
    <submittedName>
        <fullName evidence="1">Uncharacterized protein</fullName>
    </submittedName>
</protein>
<evidence type="ECO:0000313" key="1">
    <source>
        <dbReference type="EMBL" id="KKL05600.1"/>
    </source>
</evidence>
<gene>
    <name evidence="1" type="ORF">LCGC14_2604430</name>
</gene>
<dbReference type="AlphaFoldDB" id="A0A0F9A819"/>
<comment type="caution">
    <text evidence="1">The sequence shown here is derived from an EMBL/GenBank/DDBJ whole genome shotgun (WGS) entry which is preliminary data.</text>
</comment>
<name>A0A0F9A819_9ZZZZ</name>